<dbReference type="VEuPathDB" id="TriTrypDB:BSAL_15250"/>
<sequence>MIHPRLRVKFVIAICVLSFYFGLSKFSESSLTLRQLRLSPESTPNEPNSTNANFIESNSAKPNSIESNSTEPSYNVLPIADTEADAVTWQLANQALPVPKRASEGTKLLPYERELLEGFPPAKLGLQIHRPTHSTDVHHRRHQIAVVFFGLVKKVVAPQFAAFRDFVAAPLLSAGEVDVFLHTFEESNFSNPRNGEKSQIINQSKSIGLLRNAFSGARRFNVAVSESKEAHDFFWSDGALHPQRESMGARRKS</sequence>
<organism evidence="2 3">
    <name type="scientific">Bodo saltans</name>
    <name type="common">Flagellated protozoan</name>
    <dbReference type="NCBI Taxonomy" id="75058"/>
    <lineage>
        <taxon>Eukaryota</taxon>
        <taxon>Discoba</taxon>
        <taxon>Euglenozoa</taxon>
        <taxon>Kinetoplastea</taxon>
        <taxon>Metakinetoplastina</taxon>
        <taxon>Eubodonida</taxon>
        <taxon>Bodonidae</taxon>
        <taxon>Bodo</taxon>
    </lineage>
</organism>
<feature type="compositionally biased region" description="Polar residues" evidence="1">
    <location>
        <begin position="40"/>
        <end position="69"/>
    </location>
</feature>
<evidence type="ECO:0000313" key="2">
    <source>
        <dbReference type="EMBL" id="CUG88404.1"/>
    </source>
</evidence>
<name>A0A0S4JA88_BODSA</name>
<dbReference type="Proteomes" id="UP000051952">
    <property type="component" value="Unassembled WGS sequence"/>
</dbReference>
<feature type="region of interest" description="Disordered" evidence="1">
    <location>
        <begin position="39"/>
        <end position="69"/>
    </location>
</feature>
<keyword evidence="3" id="KW-1185">Reference proteome</keyword>
<gene>
    <name evidence="2" type="ORF">BSAL_15250</name>
</gene>
<evidence type="ECO:0000313" key="3">
    <source>
        <dbReference type="Proteomes" id="UP000051952"/>
    </source>
</evidence>
<dbReference type="EMBL" id="CYKH01001637">
    <property type="protein sequence ID" value="CUG88404.1"/>
    <property type="molecule type" value="Genomic_DNA"/>
</dbReference>
<evidence type="ECO:0000256" key="1">
    <source>
        <dbReference type="SAM" id="MobiDB-lite"/>
    </source>
</evidence>
<dbReference type="AlphaFoldDB" id="A0A0S4JA88"/>
<protein>
    <submittedName>
        <fullName evidence="2">Uncharacterized protein</fullName>
    </submittedName>
</protein>
<accession>A0A0S4JA88</accession>
<reference evidence="3" key="1">
    <citation type="submission" date="2015-09" db="EMBL/GenBank/DDBJ databases">
        <authorList>
            <consortium name="Pathogen Informatics"/>
        </authorList>
    </citation>
    <scope>NUCLEOTIDE SEQUENCE [LARGE SCALE GENOMIC DNA]</scope>
    <source>
        <strain evidence="3">Lake Konstanz</strain>
    </source>
</reference>
<proteinExistence type="predicted"/>